<dbReference type="Proteomes" id="UP000589292">
    <property type="component" value="Unassembled WGS sequence"/>
</dbReference>
<sequence length="61" mass="6616">MATRPDDPKIPAPDRIEPQSPPELPVNEPPMEDPVQQPPEIDPVGPDIVEPGRGPDEMPTS</sequence>
<feature type="compositionally biased region" description="Pro residues" evidence="1">
    <location>
        <begin position="19"/>
        <end position="28"/>
    </location>
</feature>
<dbReference type="AlphaFoldDB" id="A0A7V8RD90"/>
<evidence type="ECO:0000256" key="1">
    <source>
        <dbReference type="SAM" id="MobiDB-lite"/>
    </source>
</evidence>
<evidence type="ECO:0000313" key="2">
    <source>
        <dbReference type="EMBL" id="MBA1374100.1"/>
    </source>
</evidence>
<evidence type="ECO:0000313" key="3">
    <source>
        <dbReference type="Proteomes" id="UP000589292"/>
    </source>
</evidence>
<comment type="caution">
    <text evidence="2">The sequence shown here is derived from an EMBL/GenBank/DDBJ whole genome shotgun (WGS) entry which is preliminary data.</text>
</comment>
<name>A0A7V8RD90_9SPHN</name>
<dbReference type="EMBL" id="VDES01000002">
    <property type="protein sequence ID" value="MBA1374100.1"/>
    <property type="molecule type" value="Genomic_DNA"/>
</dbReference>
<organism evidence="2 3">
    <name type="scientific">Sphingomonas ursincola</name>
    <dbReference type="NCBI Taxonomy" id="56361"/>
    <lineage>
        <taxon>Bacteria</taxon>
        <taxon>Pseudomonadati</taxon>
        <taxon>Pseudomonadota</taxon>
        <taxon>Alphaproteobacteria</taxon>
        <taxon>Sphingomonadales</taxon>
        <taxon>Sphingomonadaceae</taxon>
        <taxon>Sphingomonas</taxon>
    </lineage>
</organism>
<feature type="compositionally biased region" description="Basic and acidic residues" evidence="1">
    <location>
        <begin position="1"/>
        <end position="17"/>
    </location>
</feature>
<feature type="region of interest" description="Disordered" evidence="1">
    <location>
        <begin position="1"/>
        <end position="61"/>
    </location>
</feature>
<keyword evidence="3" id="KW-1185">Reference proteome</keyword>
<gene>
    <name evidence="2" type="ORF">FG486_07100</name>
</gene>
<reference evidence="2 3" key="1">
    <citation type="journal article" date="1994" name="Int. J. Syst. Bacteriol.">
        <title>Phylogenetic positions of novel aerobic, bacteriochlorophyll a-containing bacteria and description of Roseococcus thiosulfatophilus gen. nov., sp. nov., Erythromicrobium ramosum gen. nov., sp. nov., and Erythrobacter litoralis sp. nov.</title>
        <authorList>
            <person name="Yurkov V."/>
            <person name="Stackebrandt E."/>
            <person name="Holmes A."/>
            <person name="Fuerst J.A."/>
            <person name="Hugenholtz P."/>
            <person name="Golecki J."/>
            <person name="Gad'on N."/>
            <person name="Gorlenko V.M."/>
            <person name="Kompantseva E.I."/>
            <person name="Drews G."/>
        </authorList>
    </citation>
    <scope>NUCLEOTIDE SEQUENCE [LARGE SCALE GENOMIC DNA]</scope>
    <source>
        <strain evidence="2 3">KR-99</strain>
    </source>
</reference>
<protein>
    <submittedName>
        <fullName evidence="2">Uncharacterized protein</fullName>
    </submittedName>
</protein>
<dbReference type="RefSeq" id="WP_066278843.1">
    <property type="nucleotide sequence ID" value="NZ_BAAAGB010000001.1"/>
</dbReference>
<proteinExistence type="predicted"/>
<accession>A0A7V8RD90</accession>